<dbReference type="eggNOG" id="COG0597">
    <property type="taxonomic scope" value="Bacteria"/>
</dbReference>
<feature type="active site" evidence="9">
    <location>
        <position position="127"/>
    </location>
</feature>
<proteinExistence type="inferred from homology"/>
<reference evidence="12 13" key="1">
    <citation type="journal article" date="2014" name="MBio">
        <title>Differential genome evolution between companion symbionts in an insect-bacterial symbiosis.</title>
        <authorList>
            <person name="Bennett G.M."/>
            <person name="McCutcheon J.P."/>
            <person name="MacDonald B.R."/>
            <person name="Romanovicz D."/>
            <person name="Moran N.A."/>
        </authorList>
    </citation>
    <scope>NUCLEOTIDE SEQUENCE [LARGE SCALE GENOMIC DNA]</scope>
    <source>
        <strain evidence="12 13">BGSS</strain>
    </source>
</reference>
<dbReference type="NCBIfam" id="TIGR00077">
    <property type="entry name" value="lspA"/>
    <property type="match status" value="1"/>
</dbReference>
<evidence type="ECO:0000256" key="3">
    <source>
        <dbReference type="ARBA" id="ARBA00022670"/>
    </source>
</evidence>
<keyword evidence="6 9" id="KW-0378">Hydrolase</keyword>
<dbReference type="EMBL" id="CP008985">
    <property type="protein sequence ID" value="AIN47478.1"/>
    <property type="molecule type" value="Genomic_DNA"/>
</dbReference>
<dbReference type="GO" id="GO:0004190">
    <property type="term" value="F:aspartic-type endopeptidase activity"/>
    <property type="evidence" value="ECO:0007669"/>
    <property type="project" value="UniProtKB-UniRule"/>
</dbReference>
<evidence type="ECO:0000256" key="1">
    <source>
        <dbReference type="ARBA" id="ARBA00006139"/>
    </source>
</evidence>
<evidence type="ECO:0000256" key="11">
    <source>
        <dbReference type="RuleBase" id="RU004181"/>
    </source>
</evidence>
<evidence type="ECO:0000313" key="12">
    <source>
        <dbReference type="EMBL" id="AIN47478.1"/>
    </source>
</evidence>
<dbReference type="GO" id="GO:0005886">
    <property type="term" value="C:plasma membrane"/>
    <property type="evidence" value="ECO:0007669"/>
    <property type="project" value="UniProtKB-SubCell"/>
</dbReference>
<evidence type="ECO:0000256" key="6">
    <source>
        <dbReference type="ARBA" id="ARBA00022801"/>
    </source>
</evidence>
<comment type="subcellular location">
    <subcellularLocation>
        <location evidence="9">Cell membrane</location>
        <topology evidence="9">Multi-pass membrane protein</topology>
    </subcellularLocation>
</comment>
<sequence length="171" mass="19457">MSNIIHRTLISTGIPWLWLTLIILAIDIRSKQWVMTNFELGESVSVIPFINIFYTQNPGAAFNFLADQSSWNLWVFTLIAVIISVILLVTMYRSNYRASITNISYAMIIGGALGNLFDRIKHGVVIDFIDFYVNSWHWPTFNIADLSICLGAAIIVRKSFFHTTNYSKTQG</sequence>
<dbReference type="UniPathway" id="UPA00665"/>
<feature type="active site" evidence="9">
    <location>
        <position position="145"/>
    </location>
</feature>
<dbReference type="PANTHER" id="PTHR33695">
    <property type="entry name" value="LIPOPROTEIN SIGNAL PEPTIDASE"/>
    <property type="match status" value="1"/>
</dbReference>
<feature type="transmembrane region" description="Helical" evidence="9">
    <location>
        <begin position="73"/>
        <end position="92"/>
    </location>
</feature>
<dbReference type="Pfam" id="PF01252">
    <property type="entry name" value="Peptidase_A8"/>
    <property type="match status" value="1"/>
</dbReference>
<dbReference type="KEGG" id="bcib:IM45_1225"/>
<comment type="similarity">
    <text evidence="1 9 11">Belongs to the peptidase A8 family.</text>
</comment>
<comment type="pathway">
    <text evidence="9">Protein modification; lipoprotein biosynthesis (signal peptide cleavage).</text>
</comment>
<organism evidence="12 13">
    <name type="scientific">Candidatus Palibaumannia cicadellinicola</name>
    <dbReference type="NCBI Taxonomy" id="186490"/>
    <lineage>
        <taxon>Bacteria</taxon>
        <taxon>Pseudomonadati</taxon>
        <taxon>Pseudomonadota</taxon>
        <taxon>Gammaproteobacteria</taxon>
        <taxon>Candidatus Palibaumannia</taxon>
    </lineage>
</organism>
<evidence type="ECO:0000256" key="5">
    <source>
        <dbReference type="ARBA" id="ARBA00022750"/>
    </source>
</evidence>
<evidence type="ECO:0000313" key="13">
    <source>
        <dbReference type="Proteomes" id="UP000067325"/>
    </source>
</evidence>
<keyword evidence="4 9" id="KW-0812">Transmembrane</keyword>
<feature type="transmembrane region" description="Helical" evidence="9">
    <location>
        <begin position="137"/>
        <end position="156"/>
    </location>
</feature>
<feature type="transmembrane region" description="Helical" evidence="9">
    <location>
        <begin position="99"/>
        <end position="117"/>
    </location>
</feature>
<evidence type="ECO:0000256" key="9">
    <source>
        <dbReference type="HAMAP-Rule" id="MF_00161"/>
    </source>
</evidence>
<keyword evidence="3 9" id="KW-0645">Protease</keyword>
<keyword evidence="12" id="KW-0449">Lipoprotein</keyword>
<dbReference type="PROSITE" id="PS00855">
    <property type="entry name" value="SPASE_II"/>
    <property type="match status" value="1"/>
</dbReference>
<comment type="catalytic activity">
    <reaction evidence="9 10">
        <text>Release of signal peptides from bacterial membrane prolipoproteins. Hydrolyzes -Xaa-Yaa-Zaa-|-(S,diacylglyceryl)Cys-, in which Xaa is hydrophobic (preferably Leu), and Yaa (Ala or Ser) and Zaa (Gly or Ala) have small, neutral side chains.</text>
        <dbReference type="EC" id="3.4.23.36"/>
    </reaction>
</comment>
<feature type="transmembrane region" description="Helical" evidence="9">
    <location>
        <begin position="6"/>
        <end position="26"/>
    </location>
</feature>
<comment type="function">
    <text evidence="9 10">This protein specifically catalyzes the removal of signal peptides from prolipoproteins.</text>
</comment>
<name>A0A088NBF9_9GAMM</name>
<evidence type="ECO:0000256" key="2">
    <source>
        <dbReference type="ARBA" id="ARBA00022475"/>
    </source>
</evidence>
<evidence type="ECO:0000256" key="10">
    <source>
        <dbReference type="RuleBase" id="RU000594"/>
    </source>
</evidence>
<dbReference type="EC" id="3.4.23.36" evidence="9"/>
<protein>
    <recommendedName>
        <fullName evidence="9">Lipoprotein signal peptidase</fullName>
        <ecNumber evidence="9">3.4.23.36</ecNumber>
    </recommendedName>
    <alternativeName>
        <fullName evidence="9">Prolipoprotein signal peptidase</fullName>
    </alternativeName>
    <alternativeName>
        <fullName evidence="9">Signal peptidase II</fullName>
        <shortName evidence="9">SPase II</shortName>
    </alternativeName>
</protein>
<gene>
    <name evidence="9" type="primary">lspA</name>
    <name evidence="12" type="ORF">IM45_1225</name>
</gene>
<dbReference type="GO" id="GO:0006508">
    <property type="term" value="P:proteolysis"/>
    <property type="evidence" value="ECO:0007669"/>
    <property type="project" value="UniProtKB-KW"/>
</dbReference>
<keyword evidence="8 9" id="KW-0472">Membrane</keyword>
<dbReference type="PRINTS" id="PR00781">
    <property type="entry name" value="LIPOSIGPTASE"/>
</dbReference>
<feature type="transmembrane region" description="Helical" evidence="9">
    <location>
        <begin position="33"/>
        <end position="53"/>
    </location>
</feature>
<keyword evidence="2 9" id="KW-1003">Cell membrane</keyword>
<dbReference type="InterPro" id="IPR001872">
    <property type="entry name" value="Peptidase_A8"/>
</dbReference>
<dbReference type="Proteomes" id="UP000067325">
    <property type="component" value="Chromosome"/>
</dbReference>
<evidence type="ECO:0000256" key="7">
    <source>
        <dbReference type="ARBA" id="ARBA00022989"/>
    </source>
</evidence>
<evidence type="ECO:0000256" key="4">
    <source>
        <dbReference type="ARBA" id="ARBA00022692"/>
    </source>
</evidence>
<keyword evidence="5 9" id="KW-0064">Aspartyl protease</keyword>
<dbReference type="AlphaFoldDB" id="A0A088NBF9"/>
<dbReference type="MEROPS" id="A08.001"/>
<accession>A0A088NBF9</accession>
<dbReference type="HAMAP" id="MF_00161">
    <property type="entry name" value="LspA"/>
    <property type="match status" value="1"/>
</dbReference>
<dbReference type="PANTHER" id="PTHR33695:SF1">
    <property type="entry name" value="LIPOPROTEIN SIGNAL PEPTIDASE"/>
    <property type="match status" value="1"/>
</dbReference>
<keyword evidence="7 9" id="KW-1133">Transmembrane helix</keyword>
<evidence type="ECO:0000256" key="8">
    <source>
        <dbReference type="ARBA" id="ARBA00023136"/>
    </source>
</evidence>